<organism evidence="2 3">
    <name type="scientific">Flavobacterium ardleyense</name>
    <dbReference type="NCBI Taxonomy" id="2038737"/>
    <lineage>
        <taxon>Bacteria</taxon>
        <taxon>Pseudomonadati</taxon>
        <taxon>Bacteroidota</taxon>
        <taxon>Flavobacteriia</taxon>
        <taxon>Flavobacteriales</taxon>
        <taxon>Flavobacteriaceae</taxon>
        <taxon>Flavobacterium</taxon>
    </lineage>
</organism>
<comment type="caution">
    <text evidence="2">The sequence shown here is derived from an EMBL/GenBank/DDBJ whole genome shotgun (WGS) entry which is preliminary data.</text>
</comment>
<feature type="chain" id="PRO_5045262125" description="Outer membrane protein beta-barrel domain-containing protein" evidence="1">
    <location>
        <begin position="20"/>
        <end position="252"/>
    </location>
</feature>
<evidence type="ECO:0000313" key="2">
    <source>
        <dbReference type="EMBL" id="MFD2910169.1"/>
    </source>
</evidence>
<name>A0ABW5ZB84_9FLAO</name>
<evidence type="ECO:0000313" key="3">
    <source>
        <dbReference type="Proteomes" id="UP001597549"/>
    </source>
</evidence>
<dbReference type="EMBL" id="JBHUOL010000023">
    <property type="protein sequence ID" value="MFD2910169.1"/>
    <property type="molecule type" value="Genomic_DNA"/>
</dbReference>
<reference evidence="3" key="1">
    <citation type="journal article" date="2019" name="Int. J. Syst. Evol. Microbiol.">
        <title>The Global Catalogue of Microorganisms (GCM) 10K type strain sequencing project: providing services to taxonomists for standard genome sequencing and annotation.</title>
        <authorList>
            <consortium name="The Broad Institute Genomics Platform"/>
            <consortium name="The Broad Institute Genome Sequencing Center for Infectious Disease"/>
            <person name="Wu L."/>
            <person name="Ma J."/>
        </authorList>
    </citation>
    <scope>NUCLEOTIDE SEQUENCE [LARGE SCALE GENOMIC DNA]</scope>
    <source>
        <strain evidence="3">KCTC 52644</strain>
    </source>
</reference>
<dbReference type="Proteomes" id="UP001597549">
    <property type="component" value="Unassembled WGS sequence"/>
</dbReference>
<dbReference type="RefSeq" id="WP_379809396.1">
    <property type="nucleotide sequence ID" value="NZ_JBHUOL010000023.1"/>
</dbReference>
<keyword evidence="1" id="KW-0732">Signal</keyword>
<feature type="signal peptide" evidence="1">
    <location>
        <begin position="1"/>
        <end position="19"/>
    </location>
</feature>
<gene>
    <name evidence="2" type="ORF">ACFSX9_15670</name>
</gene>
<protein>
    <recommendedName>
        <fullName evidence="4">Outer membrane protein beta-barrel domain-containing protein</fullName>
    </recommendedName>
</protein>
<proteinExistence type="predicted"/>
<sequence>MKKVLFTAVAVFAFGFSNAQEIGSETPELVSKKGENYLPEEGDWAISFNADGIFKYIGNSFNGKTDNAAPSVDYIRTNAFVGKMFITDKTAYRVVANLGFGSTTDTNPVGANSVEVKQSGFDLAAGLGKEWRRGNTRLQGFYGADALLSIKSNSSETTTTFISNSALVSSVEVKSGLGLGIGVQGFVGAEYFIFPKFAIGAQYTYGLGFDLQGKSKTTTTTAAGSNSADGGKGSAFQLGNVGIASVNLTLHF</sequence>
<evidence type="ECO:0000256" key="1">
    <source>
        <dbReference type="SAM" id="SignalP"/>
    </source>
</evidence>
<accession>A0ABW5ZB84</accession>
<keyword evidence="3" id="KW-1185">Reference proteome</keyword>
<evidence type="ECO:0008006" key="4">
    <source>
        <dbReference type="Google" id="ProtNLM"/>
    </source>
</evidence>